<keyword evidence="3" id="KW-1185">Reference proteome</keyword>
<protein>
    <submittedName>
        <fullName evidence="2">Uncharacterized protein</fullName>
    </submittedName>
</protein>
<comment type="caution">
    <text evidence="2">The sequence shown here is derived from an EMBL/GenBank/DDBJ whole genome shotgun (WGS) entry which is preliminary data.</text>
</comment>
<dbReference type="EMBL" id="JAWDGP010000804">
    <property type="protein sequence ID" value="KAK3797085.1"/>
    <property type="molecule type" value="Genomic_DNA"/>
</dbReference>
<proteinExistence type="predicted"/>
<feature type="compositionally biased region" description="Polar residues" evidence="1">
    <location>
        <begin position="40"/>
        <end position="49"/>
    </location>
</feature>
<evidence type="ECO:0000256" key="1">
    <source>
        <dbReference type="SAM" id="MobiDB-lite"/>
    </source>
</evidence>
<reference evidence="2" key="1">
    <citation type="journal article" date="2023" name="G3 (Bethesda)">
        <title>A reference genome for the long-term kleptoplast-retaining sea slug Elysia crispata morphotype clarki.</title>
        <authorList>
            <person name="Eastman K.E."/>
            <person name="Pendleton A.L."/>
            <person name="Shaikh M.A."/>
            <person name="Suttiyut T."/>
            <person name="Ogas R."/>
            <person name="Tomko P."/>
            <person name="Gavelis G."/>
            <person name="Widhalm J.R."/>
            <person name="Wisecaver J.H."/>
        </authorList>
    </citation>
    <scope>NUCLEOTIDE SEQUENCE</scope>
    <source>
        <strain evidence="2">ECLA1</strain>
    </source>
</reference>
<evidence type="ECO:0000313" key="2">
    <source>
        <dbReference type="EMBL" id="KAK3797085.1"/>
    </source>
</evidence>
<sequence>ERTVSTTTTQRIVSGSSVIARRIKKKIKLKSRKHDRYDKSSTTTRSGLL</sequence>
<feature type="region of interest" description="Disordered" evidence="1">
    <location>
        <begin position="26"/>
        <end position="49"/>
    </location>
</feature>
<accession>A0AAE1E854</accession>
<feature type="non-terminal residue" evidence="2">
    <location>
        <position position="49"/>
    </location>
</feature>
<evidence type="ECO:0000313" key="3">
    <source>
        <dbReference type="Proteomes" id="UP001283361"/>
    </source>
</evidence>
<name>A0AAE1E854_9GAST</name>
<gene>
    <name evidence="2" type="ORF">RRG08_013926</name>
</gene>
<dbReference type="AlphaFoldDB" id="A0AAE1E854"/>
<dbReference type="Proteomes" id="UP001283361">
    <property type="component" value="Unassembled WGS sequence"/>
</dbReference>
<organism evidence="2 3">
    <name type="scientific">Elysia crispata</name>
    <name type="common">lettuce slug</name>
    <dbReference type="NCBI Taxonomy" id="231223"/>
    <lineage>
        <taxon>Eukaryota</taxon>
        <taxon>Metazoa</taxon>
        <taxon>Spiralia</taxon>
        <taxon>Lophotrochozoa</taxon>
        <taxon>Mollusca</taxon>
        <taxon>Gastropoda</taxon>
        <taxon>Heterobranchia</taxon>
        <taxon>Euthyneura</taxon>
        <taxon>Panpulmonata</taxon>
        <taxon>Sacoglossa</taxon>
        <taxon>Placobranchoidea</taxon>
        <taxon>Plakobranchidae</taxon>
        <taxon>Elysia</taxon>
    </lineage>
</organism>